<dbReference type="Gramene" id="Pp3c5_4889V3.1">
    <property type="protein sequence ID" value="PAC:32955914.CDS.1"/>
    <property type="gene ID" value="Pp3c5_4889"/>
</dbReference>
<keyword evidence="3" id="KW-1185">Reference proteome</keyword>
<name>A0A2K1KIJ6_PHYPA</name>
<sequence length="75" mass="8754">MIKSSKDYSFPHACDQQILVHAKLISGTSERTKRSTETRKCVVFDKRSPPVSFNWEAVPRRLSRRTSRILHKIKL</sequence>
<dbReference type="EnsemblPlants" id="Pp3c5_4889V3.1">
    <property type="protein sequence ID" value="PAC:32955914.CDS.1"/>
    <property type="gene ID" value="Pp3c5_4889"/>
</dbReference>
<protein>
    <submittedName>
        <fullName evidence="1 2">Uncharacterized protein</fullName>
    </submittedName>
</protein>
<dbReference type="AlphaFoldDB" id="A0A2K1KIJ6"/>
<evidence type="ECO:0000313" key="3">
    <source>
        <dbReference type="Proteomes" id="UP000006727"/>
    </source>
</evidence>
<dbReference type="EMBL" id="ABEU02000005">
    <property type="protein sequence ID" value="PNR53583.1"/>
    <property type="molecule type" value="Genomic_DNA"/>
</dbReference>
<reference evidence="2" key="3">
    <citation type="submission" date="2020-12" db="UniProtKB">
        <authorList>
            <consortium name="EnsemblPlants"/>
        </authorList>
    </citation>
    <scope>IDENTIFICATION</scope>
</reference>
<reference evidence="1 3" key="2">
    <citation type="journal article" date="2018" name="Plant J.">
        <title>The Physcomitrella patens chromosome-scale assembly reveals moss genome structure and evolution.</title>
        <authorList>
            <person name="Lang D."/>
            <person name="Ullrich K.K."/>
            <person name="Murat F."/>
            <person name="Fuchs J."/>
            <person name="Jenkins J."/>
            <person name="Haas F.B."/>
            <person name="Piednoel M."/>
            <person name="Gundlach H."/>
            <person name="Van Bel M."/>
            <person name="Meyberg R."/>
            <person name="Vives C."/>
            <person name="Morata J."/>
            <person name="Symeonidi A."/>
            <person name="Hiss M."/>
            <person name="Muchero W."/>
            <person name="Kamisugi Y."/>
            <person name="Saleh O."/>
            <person name="Blanc G."/>
            <person name="Decker E.L."/>
            <person name="van Gessel N."/>
            <person name="Grimwood J."/>
            <person name="Hayes R.D."/>
            <person name="Graham S.W."/>
            <person name="Gunter L.E."/>
            <person name="McDaniel S.F."/>
            <person name="Hoernstein S.N.W."/>
            <person name="Larsson A."/>
            <person name="Li F.W."/>
            <person name="Perroud P.F."/>
            <person name="Phillips J."/>
            <person name="Ranjan P."/>
            <person name="Rokshar D.S."/>
            <person name="Rothfels C.J."/>
            <person name="Schneider L."/>
            <person name="Shu S."/>
            <person name="Stevenson D.W."/>
            <person name="Thummler F."/>
            <person name="Tillich M."/>
            <person name="Villarreal Aguilar J.C."/>
            <person name="Widiez T."/>
            <person name="Wong G.K."/>
            <person name="Wymore A."/>
            <person name="Zhang Y."/>
            <person name="Zimmer A.D."/>
            <person name="Quatrano R.S."/>
            <person name="Mayer K.F.X."/>
            <person name="Goodstein D."/>
            <person name="Casacuberta J.M."/>
            <person name="Vandepoele K."/>
            <person name="Reski R."/>
            <person name="Cuming A.C."/>
            <person name="Tuskan G.A."/>
            <person name="Maumus F."/>
            <person name="Salse J."/>
            <person name="Schmutz J."/>
            <person name="Rensing S.A."/>
        </authorList>
    </citation>
    <scope>NUCLEOTIDE SEQUENCE [LARGE SCALE GENOMIC DNA]</scope>
    <source>
        <strain evidence="2 3">cv. Gransden 2004</strain>
    </source>
</reference>
<evidence type="ECO:0000313" key="1">
    <source>
        <dbReference type="EMBL" id="PNR53583.1"/>
    </source>
</evidence>
<dbReference type="InParanoid" id="A0A2K1KIJ6"/>
<evidence type="ECO:0000313" key="2">
    <source>
        <dbReference type="EnsemblPlants" id="PAC:32955914.CDS.1"/>
    </source>
</evidence>
<dbReference type="Proteomes" id="UP000006727">
    <property type="component" value="Chromosome 5"/>
</dbReference>
<accession>A0A2K1KIJ6</accession>
<proteinExistence type="predicted"/>
<gene>
    <name evidence="1" type="ORF">PHYPA_007258</name>
</gene>
<reference evidence="1 3" key="1">
    <citation type="journal article" date="2008" name="Science">
        <title>The Physcomitrella genome reveals evolutionary insights into the conquest of land by plants.</title>
        <authorList>
            <person name="Rensing S."/>
            <person name="Lang D."/>
            <person name="Zimmer A."/>
            <person name="Terry A."/>
            <person name="Salamov A."/>
            <person name="Shapiro H."/>
            <person name="Nishiyama T."/>
            <person name="Perroud P.-F."/>
            <person name="Lindquist E."/>
            <person name="Kamisugi Y."/>
            <person name="Tanahashi T."/>
            <person name="Sakakibara K."/>
            <person name="Fujita T."/>
            <person name="Oishi K."/>
            <person name="Shin-I T."/>
            <person name="Kuroki Y."/>
            <person name="Toyoda A."/>
            <person name="Suzuki Y."/>
            <person name="Hashimoto A."/>
            <person name="Yamaguchi K."/>
            <person name="Sugano A."/>
            <person name="Kohara Y."/>
            <person name="Fujiyama A."/>
            <person name="Anterola A."/>
            <person name="Aoki S."/>
            <person name="Ashton N."/>
            <person name="Barbazuk W.B."/>
            <person name="Barker E."/>
            <person name="Bennetzen J."/>
            <person name="Bezanilla M."/>
            <person name="Blankenship R."/>
            <person name="Cho S.H."/>
            <person name="Dutcher S."/>
            <person name="Estelle M."/>
            <person name="Fawcett J.A."/>
            <person name="Gundlach H."/>
            <person name="Hanada K."/>
            <person name="Heyl A."/>
            <person name="Hicks K.A."/>
            <person name="Hugh J."/>
            <person name="Lohr M."/>
            <person name="Mayer K."/>
            <person name="Melkozernov A."/>
            <person name="Murata T."/>
            <person name="Nelson D."/>
            <person name="Pils B."/>
            <person name="Prigge M."/>
            <person name="Reiss B."/>
            <person name="Renner T."/>
            <person name="Rombauts S."/>
            <person name="Rushton P."/>
            <person name="Sanderfoot A."/>
            <person name="Schween G."/>
            <person name="Shiu S.-H."/>
            <person name="Stueber K."/>
            <person name="Theodoulou F.L."/>
            <person name="Tu H."/>
            <person name="Van de Peer Y."/>
            <person name="Verrier P.J."/>
            <person name="Waters E."/>
            <person name="Wood A."/>
            <person name="Yang L."/>
            <person name="Cove D."/>
            <person name="Cuming A."/>
            <person name="Hasebe M."/>
            <person name="Lucas S."/>
            <person name="Mishler D.B."/>
            <person name="Reski R."/>
            <person name="Grigoriev I."/>
            <person name="Quatrano R.S."/>
            <person name="Boore J.L."/>
        </authorList>
    </citation>
    <scope>NUCLEOTIDE SEQUENCE [LARGE SCALE GENOMIC DNA]</scope>
    <source>
        <strain evidence="2 3">cv. Gransden 2004</strain>
    </source>
</reference>
<organism evidence="1">
    <name type="scientific">Physcomitrium patens</name>
    <name type="common">Spreading-leaved earth moss</name>
    <name type="synonym">Physcomitrella patens</name>
    <dbReference type="NCBI Taxonomy" id="3218"/>
    <lineage>
        <taxon>Eukaryota</taxon>
        <taxon>Viridiplantae</taxon>
        <taxon>Streptophyta</taxon>
        <taxon>Embryophyta</taxon>
        <taxon>Bryophyta</taxon>
        <taxon>Bryophytina</taxon>
        <taxon>Bryopsida</taxon>
        <taxon>Funariidae</taxon>
        <taxon>Funariales</taxon>
        <taxon>Funariaceae</taxon>
        <taxon>Physcomitrium</taxon>
    </lineage>
</organism>